<dbReference type="RefSeq" id="XP_074226557.1">
    <property type="nucleotide sequence ID" value="XM_074370456.1"/>
</dbReference>
<sequence>MPRELVWLRYLGILLGMALGNEGLELWPLTQSEECAITGFLRDKLQYRNRLQYTQRARVSQQELRYLWVLVSLSATESMQEVLLEGHPSWKYLEEVQRLLLDVQQGLTGVEVSPQVEAVLSLLSAPGSLKLVRPKALLDNCFRVMELLYCSCCKELWLGLRVGGWVSVPRSLSRARTLLSMASTPQGYRPFLEADIDPGYGDENSVSWSGDEAGY</sequence>
<accession>A0AC58QW92</accession>
<gene>
    <name evidence="2" type="primary">IL34</name>
</gene>
<dbReference type="Proteomes" id="UP001732780">
    <property type="component" value="Chromosome 9"/>
</dbReference>
<evidence type="ECO:0000313" key="2">
    <source>
        <dbReference type="RefSeq" id="XP_074226557.1"/>
    </source>
</evidence>
<proteinExistence type="predicted"/>
<organism evidence="1 2">
    <name type="scientific">Camelus bactrianus</name>
    <name type="common">Bactrian camel</name>
    <dbReference type="NCBI Taxonomy" id="9837"/>
    <lineage>
        <taxon>Eukaryota</taxon>
        <taxon>Metazoa</taxon>
        <taxon>Chordata</taxon>
        <taxon>Craniata</taxon>
        <taxon>Vertebrata</taxon>
        <taxon>Euteleostomi</taxon>
        <taxon>Mammalia</taxon>
        <taxon>Eutheria</taxon>
        <taxon>Laurasiatheria</taxon>
        <taxon>Artiodactyla</taxon>
        <taxon>Tylopoda</taxon>
        <taxon>Camelidae</taxon>
        <taxon>Camelus</taxon>
    </lineage>
</organism>
<protein>
    <submittedName>
        <fullName evidence="2">Interleukin-34 isoform X3</fullName>
    </submittedName>
</protein>
<reference evidence="2" key="1">
    <citation type="submission" date="2025-08" db="UniProtKB">
        <authorList>
            <consortium name="RefSeq"/>
        </authorList>
    </citation>
    <scope>IDENTIFICATION</scope>
    <source>
        <tissue evidence="2">Blood</tissue>
    </source>
</reference>
<name>A0AC58QW92_CAMBA</name>
<evidence type="ECO:0000313" key="1">
    <source>
        <dbReference type="Proteomes" id="UP001732780"/>
    </source>
</evidence>
<keyword evidence="1" id="KW-1185">Reference proteome</keyword>